<keyword evidence="2" id="KW-0560">Oxidoreductase</keyword>
<dbReference type="FunFam" id="3.40.50.720:FF:000084">
    <property type="entry name" value="Short-chain dehydrogenase reductase"/>
    <property type="match status" value="1"/>
</dbReference>
<reference evidence="4 5" key="1">
    <citation type="submission" date="2019-04" db="EMBL/GenBank/DDBJ databases">
        <title>Sphingobacterium olei sp. nov., isolated from oil-contaminated soil.</title>
        <authorList>
            <person name="Liu B."/>
        </authorList>
    </citation>
    <scope>NUCLEOTIDE SEQUENCE [LARGE SCALE GENOMIC DNA]</scope>
    <source>
        <strain evidence="4 5">HAL-9</strain>
    </source>
</reference>
<dbReference type="PRINTS" id="PR00080">
    <property type="entry name" value="SDRFAMILY"/>
</dbReference>
<dbReference type="OrthoDB" id="9803333at2"/>
<evidence type="ECO:0000256" key="3">
    <source>
        <dbReference type="SAM" id="MobiDB-lite"/>
    </source>
</evidence>
<feature type="region of interest" description="Disordered" evidence="3">
    <location>
        <begin position="1"/>
        <end position="57"/>
    </location>
</feature>
<comment type="similarity">
    <text evidence="1">Belongs to the short-chain dehydrogenases/reductases (SDR) family.</text>
</comment>
<name>A0A4U0ND54_9SPHI</name>
<proteinExistence type="inferred from homology"/>
<dbReference type="PRINTS" id="PR00081">
    <property type="entry name" value="GDHRDH"/>
</dbReference>
<dbReference type="GO" id="GO:0016614">
    <property type="term" value="F:oxidoreductase activity, acting on CH-OH group of donors"/>
    <property type="evidence" value="ECO:0007669"/>
    <property type="project" value="UniProtKB-ARBA"/>
</dbReference>
<dbReference type="PANTHER" id="PTHR48107">
    <property type="entry name" value="NADPH-DEPENDENT ALDEHYDE REDUCTASE-LIKE PROTEIN, CHLOROPLASTIC-RELATED"/>
    <property type="match status" value="1"/>
</dbReference>
<dbReference type="InterPro" id="IPR020904">
    <property type="entry name" value="Sc_DH/Rdtase_CS"/>
</dbReference>
<accession>A0A4U0ND54</accession>
<dbReference type="Gene3D" id="3.40.50.720">
    <property type="entry name" value="NAD(P)-binding Rossmann-like Domain"/>
    <property type="match status" value="1"/>
</dbReference>
<protein>
    <submittedName>
        <fullName evidence="4">SDR family oxidoreductase</fullName>
    </submittedName>
</protein>
<gene>
    <name evidence="4" type="ORF">FAZ15_20200</name>
</gene>
<organism evidence="4 5">
    <name type="scientific">Sphingobacterium olei</name>
    <dbReference type="NCBI Taxonomy" id="2571155"/>
    <lineage>
        <taxon>Bacteria</taxon>
        <taxon>Pseudomonadati</taxon>
        <taxon>Bacteroidota</taxon>
        <taxon>Sphingobacteriia</taxon>
        <taxon>Sphingobacteriales</taxon>
        <taxon>Sphingobacteriaceae</taxon>
        <taxon>Sphingobacterium</taxon>
    </lineage>
</organism>
<evidence type="ECO:0000313" key="4">
    <source>
        <dbReference type="EMBL" id="TJZ51442.1"/>
    </source>
</evidence>
<comment type="caution">
    <text evidence="4">The sequence shown here is derived from an EMBL/GenBank/DDBJ whole genome shotgun (WGS) entry which is preliminary data.</text>
</comment>
<dbReference type="PANTHER" id="PTHR48107:SF16">
    <property type="entry name" value="NADPH-DEPENDENT ALDEHYDE REDUCTASE 1, CHLOROPLASTIC"/>
    <property type="match status" value="1"/>
</dbReference>
<dbReference type="InterPro" id="IPR002347">
    <property type="entry name" value="SDR_fam"/>
</dbReference>
<evidence type="ECO:0000313" key="5">
    <source>
        <dbReference type="Proteomes" id="UP000306808"/>
    </source>
</evidence>
<dbReference type="PROSITE" id="PS00061">
    <property type="entry name" value="ADH_SHORT"/>
    <property type="match status" value="1"/>
</dbReference>
<sequence length="307" mass="33415">MKKQTGRNKNENKNEQQNPEDKYPQPPFPKQKQEFPGTESAMRPQADHGQSSYKGSGKLKDKTAIITGGDSGIGKAVAIAFAREGADVVISYLDDMEDEDARDTAHYVEEAGRRCVLIKGDITSEKQCKKIVSTTVKEFGKIDILVNNAAFQMARKSLKDIPSSEWVHTFAVNIHSMFYLCKAAEPHMKPGSSIINTTSVNAYHPSDDLLPYAATKAAIQSFTANLSQILLNESKGIRVNAVAPGPVWTPLIPATKWQDIDIFGDNTPVGRPGQPAEIAPSYVFLASEESSYISGATLPTTGGRITI</sequence>
<feature type="compositionally biased region" description="Basic and acidic residues" evidence="3">
    <location>
        <begin position="8"/>
        <end position="23"/>
    </location>
</feature>
<dbReference type="Proteomes" id="UP000306808">
    <property type="component" value="Unassembled WGS sequence"/>
</dbReference>
<dbReference type="SUPFAM" id="SSF51735">
    <property type="entry name" value="NAD(P)-binding Rossmann-fold domains"/>
    <property type="match status" value="1"/>
</dbReference>
<keyword evidence="5" id="KW-1185">Reference proteome</keyword>
<dbReference type="InterPro" id="IPR036291">
    <property type="entry name" value="NAD(P)-bd_dom_sf"/>
</dbReference>
<dbReference type="RefSeq" id="WP_136903183.1">
    <property type="nucleotide sequence ID" value="NZ_SUME01000011.1"/>
</dbReference>
<evidence type="ECO:0000256" key="2">
    <source>
        <dbReference type="ARBA" id="ARBA00023002"/>
    </source>
</evidence>
<dbReference type="Pfam" id="PF13561">
    <property type="entry name" value="adh_short_C2"/>
    <property type="match status" value="1"/>
</dbReference>
<evidence type="ECO:0000256" key="1">
    <source>
        <dbReference type="ARBA" id="ARBA00006484"/>
    </source>
</evidence>
<dbReference type="EMBL" id="SUME01000011">
    <property type="protein sequence ID" value="TJZ51442.1"/>
    <property type="molecule type" value="Genomic_DNA"/>
</dbReference>
<dbReference type="AlphaFoldDB" id="A0A4U0ND54"/>